<proteinExistence type="predicted"/>
<dbReference type="GO" id="GO:0071713">
    <property type="term" value="F:para-aminobenzoyl-glutamate hydrolase activity"/>
    <property type="evidence" value="ECO:0007669"/>
    <property type="project" value="TreeGrafter"/>
</dbReference>
<name>A0A9D1D4M0_9FIRM</name>
<dbReference type="GO" id="GO:0046657">
    <property type="term" value="P:folic acid catabolic process"/>
    <property type="evidence" value="ECO:0007669"/>
    <property type="project" value="TreeGrafter"/>
</dbReference>
<dbReference type="InterPro" id="IPR002933">
    <property type="entry name" value="Peptidase_M20"/>
</dbReference>
<dbReference type="InterPro" id="IPR036264">
    <property type="entry name" value="Bact_exopeptidase_dim_dom"/>
</dbReference>
<dbReference type="Pfam" id="PF01546">
    <property type="entry name" value="Peptidase_M20"/>
    <property type="match status" value="1"/>
</dbReference>
<evidence type="ECO:0000313" key="1">
    <source>
        <dbReference type="EMBL" id="HIR04877.1"/>
    </source>
</evidence>
<dbReference type="Gene3D" id="3.30.70.360">
    <property type="match status" value="1"/>
</dbReference>
<accession>A0A9D1D4M0</accession>
<sequence length="478" mass="52158">MDRKAFVEQAVEQKKERILSVSDQIFEFAETGFHEFQTVSLYEKVLREEGFEVTTGLAGMPTAFRAVYGEGKPVVGFLAEYDALPELSQKGGCPVRMAAEGDNPDGHGCGHNLLGAGAMAAAMAVKAYLEEHPGKGTVVLFGCPSEEKGNGKTLMARDGVFDCLDVAFSWHPGDKNCAMTCSTLANVSVFFRFKGVTSHAAASPEQGRSALDAAELMSVGVNYLREHIIPEARIHYAYRDVGGIAPNVVQGHSCVHYFVRAPKSWQVQEIYKRVIDVAEGAAKMTGTEMTYELYAGLSDYIPNHVLTGVLHEAMETIGAPEFDEADFELARKFFYESASPEELEAKKADLRKRYGAERMEEILEKPLDQWIAPLTWNGELLSGSTDVGDASYVVPTAQLNMATATLGTASHTWQMTAHGNTEIAHKAMLAAGKAMALAGIRMLEEPELVKKAREEWMEETGGVYECPIPAGIGPRLEE</sequence>
<dbReference type="SUPFAM" id="SSF53187">
    <property type="entry name" value="Zn-dependent exopeptidases"/>
    <property type="match status" value="1"/>
</dbReference>
<reference evidence="1" key="2">
    <citation type="journal article" date="2021" name="PeerJ">
        <title>Extensive microbial diversity within the chicken gut microbiome revealed by metagenomics and culture.</title>
        <authorList>
            <person name="Gilroy R."/>
            <person name="Ravi A."/>
            <person name="Getino M."/>
            <person name="Pursley I."/>
            <person name="Horton D.L."/>
            <person name="Alikhan N.F."/>
            <person name="Baker D."/>
            <person name="Gharbi K."/>
            <person name="Hall N."/>
            <person name="Watson M."/>
            <person name="Adriaenssens E.M."/>
            <person name="Foster-Nyarko E."/>
            <person name="Jarju S."/>
            <person name="Secka A."/>
            <person name="Antonio M."/>
            <person name="Oren A."/>
            <person name="Chaudhuri R.R."/>
            <person name="La Ragione R."/>
            <person name="Hildebrand F."/>
            <person name="Pallen M.J."/>
        </authorList>
    </citation>
    <scope>NUCLEOTIDE SEQUENCE</scope>
    <source>
        <strain evidence="1">CHK180-2868</strain>
    </source>
</reference>
<dbReference type="InterPro" id="IPR017439">
    <property type="entry name" value="Amidohydrolase"/>
</dbReference>
<dbReference type="EMBL" id="DVGC01000013">
    <property type="protein sequence ID" value="HIR04877.1"/>
    <property type="molecule type" value="Genomic_DNA"/>
</dbReference>
<dbReference type="InterPro" id="IPR017145">
    <property type="entry name" value="Aminobenzoyl-glu_utiliz_pB"/>
</dbReference>
<dbReference type="FunFam" id="3.30.70.360:FF:000004">
    <property type="entry name" value="Peptidase M20 domain-containing protein 2"/>
    <property type="match status" value="1"/>
</dbReference>
<organism evidence="1 2">
    <name type="scientific">Candidatus Copromonas faecavium</name>
    <name type="common">nom. illeg.</name>
    <dbReference type="NCBI Taxonomy" id="2840740"/>
    <lineage>
        <taxon>Bacteria</taxon>
        <taxon>Bacillati</taxon>
        <taxon>Bacillota</taxon>
        <taxon>Clostridia</taxon>
        <taxon>Lachnospirales</taxon>
        <taxon>Lachnospiraceae</taxon>
        <taxon>Candidatus Copromonas (nom. illeg.)</taxon>
    </lineage>
</organism>
<dbReference type="Gene3D" id="3.40.630.10">
    <property type="entry name" value="Zn peptidases"/>
    <property type="match status" value="2"/>
</dbReference>
<evidence type="ECO:0000313" key="2">
    <source>
        <dbReference type="Proteomes" id="UP000824250"/>
    </source>
</evidence>
<reference evidence="1" key="1">
    <citation type="submission" date="2020-10" db="EMBL/GenBank/DDBJ databases">
        <authorList>
            <person name="Gilroy R."/>
        </authorList>
    </citation>
    <scope>NUCLEOTIDE SEQUENCE</scope>
    <source>
        <strain evidence="1">CHK180-2868</strain>
    </source>
</reference>
<dbReference type="PANTHER" id="PTHR30575:SF0">
    <property type="entry name" value="XAA-ARG DIPEPTIDASE"/>
    <property type="match status" value="1"/>
</dbReference>
<dbReference type="Proteomes" id="UP000824250">
    <property type="component" value="Unassembled WGS sequence"/>
</dbReference>
<protein>
    <submittedName>
        <fullName evidence="1">Amidohydrolase</fullName>
    </submittedName>
</protein>
<dbReference type="PANTHER" id="PTHR30575">
    <property type="entry name" value="PEPTIDASE M20"/>
    <property type="match status" value="1"/>
</dbReference>
<dbReference type="SUPFAM" id="SSF55031">
    <property type="entry name" value="Bacterial exopeptidase dimerisation domain"/>
    <property type="match status" value="1"/>
</dbReference>
<gene>
    <name evidence="1" type="ORF">IAB28_02800</name>
</gene>
<dbReference type="GO" id="GO:0005737">
    <property type="term" value="C:cytoplasm"/>
    <property type="evidence" value="ECO:0007669"/>
    <property type="project" value="TreeGrafter"/>
</dbReference>
<comment type="caution">
    <text evidence="1">The sequence shown here is derived from an EMBL/GenBank/DDBJ whole genome shotgun (WGS) entry which is preliminary data.</text>
</comment>
<dbReference type="NCBIfam" id="TIGR01891">
    <property type="entry name" value="amidohydrolases"/>
    <property type="match status" value="1"/>
</dbReference>
<dbReference type="InterPro" id="IPR052030">
    <property type="entry name" value="Peptidase_M20/M20A_hydrolases"/>
</dbReference>
<dbReference type="GO" id="GO:0016805">
    <property type="term" value="F:dipeptidase activity"/>
    <property type="evidence" value="ECO:0007669"/>
    <property type="project" value="TreeGrafter"/>
</dbReference>
<dbReference type="PIRSF" id="PIRSF037227">
    <property type="entry name" value="Aminobenzoyl-glu_utiliz_pB"/>
    <property type="match status" value="1"/>
</dbReference>
<dbReference type="AlphaFoldDB" id="A0A9D1D4M0"/>